<reference evidence="4" key="1">
    <citation type="submission" date="2020-08" db="EMBL/GenBank/DDBJ databases">
        <authorList>
            <person name="Cejkova D."/>
            <person name="Kubasova T."/>
            <person name="Jahodarova E."/>
            <person name="Rychlik I."/>
        </authorList>
    </citation>
    <scope>NUCLEOTIDE SEQUENCE</scope>
    <source>
        <strain evidence="4">An420c</strain>
    </source>
</reference>
<keyword evidence="3 4" id="KW-0067">ATP-binding</keyword>
<evidence type="ECO:0000256" key="3">
    <source>
        <dbReference type="ARBA" id="ARBA00022840"/>
    </source>
</evidence>
<gene>
    <name evidence="4" type="ORF">H6A13_00630</name>
</gene>
<dbReference type="InterPro" id="IPR027417">
    <property type="entry name" value="P-loop_NTPase"/>
</dbReference>
<evidence type="ECO:0000256" key="2">
    <source>
        <dbReference type="ARBA" id="ARBA00022741"/>
    </source>
</evidence>
<evidence type="ECO:0000313" key="4">
    <source>
        <dbReference type="EMBL" id="MBM6825611.1"/>
    </source>
</evidence>
<dbReference type="InterPro" id="IPR003439">
    <property type="entry name" value="ABC_transporter-like_ATP-bd"/>
</dbReference>
<comment type="caution">
    <text evidence="4">The sequence shown here is derived from an EMBL/GenBank/DDBJ whole genome shotgun (WGS) entry which is preliminary data.</text>
</comment>
<evidence type="ECO:0000313" key="5">
    <source>
        <dbReference type="Proteomes" id="UP000713880"/>
    </source>
</evidence>
<dbReference type="PROSITE" id="PS50893">
    <property type="entry name" value="ABC_TRANSPORTER_2"/>
    <property type="match status" value="1"/>
</dbReference>
<keyword evidence="2" id="KW-0547">Nucleotide-binding</keyword>
<dbReference type="InterPro" id="IPR003593">
    <property type="entry name" value="AAA+_ATPase"/>
</dbReference>
<dbReference type="Pfam" id="PF00005">
    <property type="entry name" value="ABC_tran"/>
    <property type="match status" value="1"/>
</dbReference>
<dbReference type="GO" id="GO:0016887">
    <property type="term" value="F:ATP hydrolysis activity"/>
    <property type="evidence" value="ECO:0007669"/>
    <property type="project" value="InterPro"/>
</dbReference>
<dbReference type="RefSeq" id="WP_204907691.1">
    <property type="nucleotide sequence ID" value="NZ_JACJLV010000001.1"/>
</dbReference>
<dbReference type="Proteomes" id="UP000713880">
    <property type="component" value="Unassembled WGS sequence"/>
</dbReference>
<proteinExistence type="predicted"/>
<dbReference type="SUPFAM" id="SSF52540">
    <property type="entry name" value="P-loop containing nucleoside triphosphate hydrolases"/>
    <property type="match status" value="1"/>
</dbReference>
<keyword evidence="5" id="KW-1185">Reference proteome</keyword>
<name>A0A939BJY5_9CLOT</name>
<organism evidence="4 5">
    <name type="scientific">Mordavella massiliensis</name>
    <dbReference type="NCBI Taxonomy" id="1871024"/>
    <lineage>
        <taxon>Bacteria</taxon>
        <taxon>Bacillati</taxon>
        <taxon>Bacillota</taxon>
        <taxon>Clostridia</taxon>
        <taxon>Eubacteriales</taxon>
        <taxon>Clostridiaceae</taxon>
        <taxon>Mordavella</taxon>
    </lineage>
</organism>
<dbReference type="PANTHER" id="PTHR42939:SF3">
    <property type="entry name" value="ABC TRANSPORTER ATP-BINDING COMPONENT"/>
    <property type="match status" value="1"/>
</dbReference>
<keyword evidence="1" id="KW-0813">Transport</keyword>
<reference evidence="4" key="2">
    <citation type="journal article" date="2021" name="Sci. Rep.">
        <title>The distribution of antibiotic resistance genes in chicken gut microbiota commensals.</title>
        <authorList>
            <person name="Juricova H."/>
            <person name="Matiasovicova J."/>
            <person name="Kubasova T."/>
            <person name="Cejkova D."/>
            <person name="Rychlik I."/>
        </authorList>
    </citation>
    <scope>NUCLEOTIDE SEQUENCE</scope>
    <source>
        <strain evidence="4">An420c</strain>
    </source>
</reference>
<dbReference type="InterPro" id="IPR051782">
    <property type="entry name" value="ABC_Transporter_VariousFunc"/>
</dbReference>
<protein>
    <submittedName>
        <fullName evidence="4">ABC transporter ATP-binding protein</fullName>
    </submittedName>
</protein>
<dbReference type="Gene3D" id="3.40.50.300">
    <property type="entry name" value="P-loop containing nucleotide triphosphate hydrolases"/>
    <property type="match status" value="1"/>
</dbReference>
<dbReference type="PANTHER" id="PTHR42939">
    <property type="entry name" value="ABC TRANSPORTER ATP-BINDING PROTEIN ALBC-RELATED"/>
    <property type="match status" value="1"/>
</dbReference>
<dbReference type="EMBL" id="JACJLV010000001">
    <property type="protein sequence ID" value="MBM6825611.1"/>
    <property type="molecule type" value="Genomic_DNA"/>
</dbReference>
<dbReference type="AlphaFoldDB" id="A0A939BJY5"/>
<sequence>MLDFENVRKVYKDFELHVNLKVEPGYITGLIGPNGAGKTTAFKSALGLIHTDGGRLKVFGKPAEELAPSDRENIGVVLADSGFSSALKVKELLPVLSHLYPAFSRQEFIRQCDRFEIPMEKKIGQFSTGMKRKLQVLAAVSHGASLLILDEPTAGMDVIARDQLLSLLREYMETDGRSILISSHISSDLEGFCDDIYLIHEGKILLHEETDRLLNQYGLLKVTKEQYAALDQRYILKTRKEGFGYSCLTDQKQFYMENYPQIIIERGSIDELILMMNRRDA</sequence>
<dbReference type="SMART" id="SM00382">
    <property type="entry name" value="AAA"/>
    <property type="match status" value="1"/>
</dbReference>
<dbReference type="GO" id="GO:0005524">
    <property type="term" value="F:ATP binding"/>
    <property type="evidence" value="ECO:0007669"/>
    <property type="project" value="UniProtKB-KW"/>
</dbReference>
<accession>A0A939BJY5</accession>
<evidence type="ECO:0000256" key="1">
    <source>
        <dbReference type="ARBA" id="ARBA00022448"/>
    </source>
</evidence>
<dbReference type="CDD" id="cd03230">
    <property type="entry name" value="ABC_DR_subfamily_A"/>
    <property type="match status" value="1"/>
</dbReference>